<reference evidence="2 3" key="1">
    <citation type="submission" date="2016-02" db="EMBL/GenBank/DDBJ databases">
        <title>Genome analysis of coral dinoflagellate symbionts highlights evolutionary adaptations to a symbiotic lifestyle.</title>
        <authorList>
            <person name="Aranda M."/>
            <person name="Li Y."/>
            <person name="Liew Y.J."/>
            <person name="Baumgarten S."/>
            <person name="Simakov O."/>
            <person name="Wilson M."/>
            <person name="Piel J."/>
            <person name="Ashoor H."/>
            <person name="Bougouffa S."/>
            <person name="Bajic V.B."/>
            <person name="Ryu T."/>
            <person name="Ravasi T."/>
            <person name="Bayer T."/>
            <person name="Micklem G."/>
            <person name="Kim H."/>
            <person name="Bhak J."/>
            <person name="Lajeunesse T.C."/>
            <person name="Voolstra C.R."/>
        </authorList>
    </citation>
    <scope>NUCLEOTIDE SEQUENCE [LARGE SCALE GENOMIC DNA]</scope>
    <source>
        <strain evidence="2 3">CCMP2467</strain>
    </source>
</reference>
<dbReference type="OrthoDB" id="413290at2759"/>
<accession>A0A1Q9DKY8</accession>
<dbReference type="AlphaFoldDB" id="A0A1Q9DKY8"/>
<dbReference type="InterPro" id="IPR011990">
    <property type="entry name" value="TPR-like_helical_dom_sf"/>
</dbReference>
<dbReference type="InterPro" id="IPR002885">
    <property type="entry name" value="PPR_rpt"/>
</dbReference>
<proteinExistence type="predicted"/>
<dbReference type="Pfam" id="PF01535">
    <property type="entry name" value="PPR"/>
    <property type="match status" value="1"/>
</dbReference>
<dbReference type="Gene3D" id="1.25.40.10">
    <property type="entry name" value="Tetratricopeptide repeat domain"/>
    <property type="match status" value="1"/>
</dbReference>
<dbReference type="EMBL" id="LSRX01000488">
    <property type="protein sequence ID" value="OLP95845.1"/>
    <property type="molecule type" value="Genomic_DNA"/>
</dbReference>
<protein>
    <submittedName>
        <fullName evidence="2">Pentatricopeptide repeat-containing protein, chloroplastic</fullName>
    </submittedName>
</protein>
<gene>
    <name evidence="2" type="ORF">AK812_SmicGene21963</name>
</gene>
<dbReference type="PANTHER" id="PTHR47942:SF63">
    <property type="entry name" value="PENTATRICOPEPTIDE REPEAT-CONTAINING PROTEIN"/>
    <property type="match status" value="1"/>
</dbReference>
<organism evidence="2 3">
    <name type="scientific">Symbiodinium microadriaticum</name>
    <name type="common">Dinoflagellate</name>
    <name type="synonym">Zooxanthella microadriatica</name>
    <dbReference type="NCBI Taxonomy" id="2951"/>
    <lineage>
        <taxon>Eukaryota</taxon>
        <taxon>Sar</taxon>
        <taxon>Alveolata</taxon>
        <taxon>Dinophyceae</taxon>
        <taxon>Suessiales</taxon>
        <taxon>Symbiodiniaceae</taxon>
        <taxon>Symbiodinium</taxon>
    </lineage>
</organism>
<sequence length="422" mass="45542">MPDSIPASTGTVCQAFKSPQWPNSLNSLTRNFFTRQFVDTVTINSAITGCAKARRWREVLLLLSACMNNLALQPDLLTTTLYLTSCTTANWHRAVAFLQRFALSSDAFCLDGGVLRLIPDTVFFNGVLRVFERGGLWRQAASLFTRLQVAAAEKDAVGLSTVLTASAKASSWMRSVCILVWSQSDICLPNVFSYNAILNAYAISSSWTLSALLMSDMHLAMIQPDVVSVNTMAAACKPAGEWAKSLHMLPHVDSFGLVSVAGSCGAAAQWRSALLLQHTSSVKLHSGHRLVECNAILNACAEGEAWESCLSLLEHALLAGPEPNLVTFGCVGKALQLGQSHGARSSPSWELPLLLVAKYQQSGFTSVRGLKSSRQDSGNLNVFLGSCVFTLAQSLQWKQGTAMCAALQMLLGFTRVRSSLAN</sequence>
<evidence type="ECO:0000256" key="1">
    <source>
        <dbReference type="ARBA" id="ARBA00022737"/>
    </source>
</evidence>
<evidence type="ECO:0000313" key="2">
    <source>
        <dbReference type="EMBL" id="OLP95845.1"/>
    </source>
</evidence>
<keyword evidence="1" id="KW-0677">Repeat</keyword>
<dbReference type="PANTHER" id="PTHR47942">
    <property type="entry name" value="TETRATRICOPEPTIDE REPEAT (TPR)-LIKE SUPERFAMILY PROTEIN-RELATED"/>
    <property type="match status" value="1"/>
</dbReference>
<comment type="caution">
    <text evidence="2">The sequence shown here is derived from an EMBL/GenBank/DDBJ whole genome shotgun (WGS) entry which is preliminary data.</text>
</comment>
<evidence type="ECO:0000313" key="3">
    <source>
        <dbReference type="Proteomes" id="UP000186817"/>
    </source>
</evidence>
<keyword evidence="3" id="KW-1185">Reference proteome</keyword>
<name>A0A1Q9DKY8_SYMMI</name>
<dbReference type="Proteomes" id="UP000186817">
    <property type="component" value="Unassembled WGS sequence"/>
</dbReference>
<dbReference type="InterPro" id="IPR051222">
    <property type="entry name" value="PPR/CCM1_RNA-binding"/>
</dbReference>